<protein>
    <submittedName>
        <fullName evidence="1">Uncharacterized protein</fullName>
    </submittedName>
</protein>
<gene>
    <name evidence="1" type="ORF">CVT23_20550</name>
</gene>
<dbReference type="Proteomes" id="UP000229498">
    <property type="component" value="Unassembled WGS sequence"/>
</dbReference>
<sequence>MVRYFLLEMQRQTALARDALPYLLDAVTAGHGYRAFGLLNSILHHGVQAYHLAWSPNPERDTERHRWVRIALGLEPKRFKDFDRSFRNAVSHFDERMDLAICEGIRRGSVGGRADPAPGHVYPSIPRFEDQTYGVDLGVFMRQVATENDPSSIEVQLFGERFDFLKMMDRVDELYERSEEALDSGHLLRTWCRSGGEINKAETIEFY</sequence>
<dbReference type="EMBL" id="PHIG01000054">
    <property type="protein sequence ID" value="PJK27863.1"/>
    <property type="molecule type" value="Genomic_DNA"/>
</dbReference>
<reference evidence="1 2" key="1">
    <citation type="submission" date="2017-11" db="EMBL/GenBank/DDBJ databases">
        <title>Draft genome sequence of Rhizobiales bacterium SY3-13.</title>
        <authorList>
            <person name="Sun C."/>
        </authorList>
    </citation>
    <scope>NUCLEOTIDE SEQUENCE [LARGE SCALE GENOMIC DNA]</scope>
    <source>
        <strain evidence="1 2">SY3-13</strain>
    </source>
</reference>
<comment type="caution">
    <text evidence="1">The sequence shown here is derived from an EMBL/GenBank/DDBJ whole genome shotgun (WGS) entry which is preliminary data.</text>
</comment>
<evidence type="ECO:0000313" key="1">
    <source>
        <dbReference type="EMBL" id="PJK27863.1"/>
    </source>
</evidence>
<dbReference type="AlphaFoldDB" id="A0A2M9FWN3"/>
<accession>A0A2M9FWN3</accession>
<evidence type="ECO:0000313" key="2">
    <source>
        <dbReference type="Proteomes" id="UP000229498"/>
    </source>
</evidence>
<keyword evidence="2" id="KW-1185">Reference proteome</keyword>
<proteinExistence type="predicted"/>
<name>A0A2M9FWN3_9PROT</name>
<organism evidence="1 2">
    <name type="scientific">Minwuia thermotolerans</name>
    <dbReference type="NCBI Taxonomy" id="2056226"/>
    <lineage>
        <taxon>Bacteria</taxon>
        <taxon>Pseudomonadati</taxon>
        <taxon>Pseudomonadota</taxon>
        <taxon>Alphaproteobacteria</taxon>
        <taxon>Minwuiales</taxon>
        <taxon>Minwuiaceae</taxon>
        <taxon>Minwuia</taxon>
    </lineage>
</organism>